<protein>
    <submittedName>
        <fullName evidence="1">Uncharacterized protein</fullName>
    </submittedName>
</protein>
<reference evidence="1" key="1">
    <citation type="submission" date="2022-12" db="EMBL/GenBank/DDBJ databases">
        <title>Genome Sequence of Lasiodiplodia mahajangana.</title>
        <authorList>
            <person name="Buettner E."/>
        </authorList>
    </citation>
    <scope>NUCLEOTIDE SEQUENCE</scope>
    <source>
        <strain evidence="1">VT137</strain>
    </source>
</reference>
<evidence type="ECO:0000313" key="2">
    <source>
        <dbReference type="Proteomes" id="UP001153332"/>
    </source>
</evidence>
<keyword evidence="2" id="KW-1185">Reference proteome</keyword>
<gene>
    <name evidence="1" type="ORF">O1611_g9856</name>
</gene>
<organism evidence="1 2">
    <name type="scientific">Lasiodiplodia mahajangana</name>
    <dbReference type="NCBI Taxonomy" id="1108764"/>
    <lineage>
        <taxon>Eukaryota</taxon>
        <taxon>Fungi</taxon>
        <taxon>Dikarya</taxon>
        <taxon>Ascomycota</taxon>
        <taxon>Pezizomycotina</taxon>
        <taxon>Dothideomycetes</taxon>
        <taxon>Dothideomycetes incertae sedis</taxon>
        <taxon>Botryosphaeriales</taxon>
        <taxon>Botryosphaeriaceae</taxon>
        <taxon>Lasiodiplodia</taxon>
    </lineage>
</organism>
<dbReference type="Proteomes" id="UP001153332">
    <property type="component" value="Unassembled WGS sequence"/>
</dbReference>
<sequence>MAQHSDDQLALRSNIPAVAGGDRIITALDHINQSLVRINTSLTAVEDRLTKVEGRVTNLETLAQETSDRLTTLETLAQETNGRLTTLELRSRADRENSVARVFNVRASTPSQFLRPIYSVLTGEPLDSFPATKGDLDNLTKNEVVEYLRQLDLRASGSLDEKRRTLALACGIAFSAT</sequence>
<comment type="caution">
    <text evidence="1">The sequence shown here is derived from an EMBL/GenBank/DDBJ whole genome shotgun (WGS) entry which is preliminary data.</text>
</comment>
<proteinExistence type="predicted"/>
<dbReference type="EMBL" id="JAPUUL010003576">
    <property type="protein sequence ID" value="KAJ8122379.1"/>
    <property type="molecule type" value="Genomic_DNA"/>
</dbReference>
<name>A0ACC2J4W8_9PEZI</name>
<accession>A0ACC2J4W8</accession>
<evidence type="ECO:0000313" key="1">
    <source>
        <dbReference type="EMBL" id="KAJ8122379.1"/>
    </source>
</evidence>